<organism evidence="2 3">
    <name type="scientific">Lignipirellula cremea</name>
    <dbReference type="NCBI Taxonomy" id="2528010"/>
    <lineage>
        <taxon>Bacteria</taxon>
        <taxon>Pseudomonadati</taxon>
        <taxon>Planctomycetota</taxon>
        <taxon>Planctomycetia</taxon>
        <taxon>Pirellulales</taxon>
        <taxon>Pirellulaceae</taxon>
        <taxon>Lignipirellula</taxon>
    </lineage>
</organism>
<feature type="region of interest" description="Disordered" evidence="1">
    <location>
        <begin position="1"/>
        <end position="120"/>
    </location>
</feature>
<evidence type="ECO:0000313" key="3">
    <source>
        <dbReference type="Proteomes" id="UP000317648"/>
    </source>
</evidence>
<evidence type="ECO:0000256" key="1">
    <source>
        <dbReference type="SAM" id="MobiDB-lite"/>
    </source>
</evidence>
<name>A0A518DKD4_9BACT</name>
<evidence type="ECO:0000313" key="2">
    <source>
        <dbReference type="EMBL" id="QDU92295.1"/>
    </source>
</evidence>
<protein>
    <submittedName>
        <fullName evidence="2">Uncharacterized protein</fullName>
    </submittedName>
</protein>
<dbReference type="EMBL" id="CP036433">
    <property type="protein sequence ID" value="QDU92295.1"/>
    <property type="molecule type" value="Genomic_DNA"/>
</dbReference>
<proteinExistence type="predicted"/>
<keyword evidence="3" id="KW-1185">Reference proteome</keyword>
<gene>
    <name evidence="2" type="ORF">Pla8534_00400</name>
</gene>
<sequence>MGKKRYPAHPTTGGPFWPSNARRWAQYVAGVDHDRDTRHDSPLTSQTGGEEVGPEREAPMRRQTTHPPGNRGSDTAVRPGPRRTLPGATISFKAHGPMSAATSYTSRKGRTPDRCCHPKEATTDDRLNARIESFERAFRMSSTGAARVRHLARDRSHAANVRHRTSGDRRVCTALHHCPTNGRARRTLHSGSL</sequence>
<feature type="compositionally biased region" description="Basic and acidic residues" evidence="1">
    <location>
        <begin position="31"/>
        <end position="41"/>
    </location>
</feature>
<accession>A0A518DKD4</accession>
<feature type="compositionally biased region" description="Basic and acidic residues" evidence="1">
    <location>
        <begin position="110"/>
        <end position="120"/>
    </location>
</feature>
<reference evidence="2 3" key="1">
    <citation type="submission" date="2019-02" db="EMBL/GenBank/DDBJ databases">
        <title>Deep-cultivation of Planctomycetes and their phenomic and genomic characterization uncovers novel biology.</title>
        <authorList>
            <person name="Wiegand S."/>
            <person name="Jogler M."/>
            <person name="Boedeker C."/>
            <person name="Pinto D."/>
            <person name="Vollmers J."/>
            <person name="Rivas-Marin E."/>
            <person name="Kohn T."/>
            <person name="Peeters S.H."/>
            <person name="Heuer A."/>
            <person name="Rast P."/>
            <person name="Oberbeckmann S."/>
            <person name="Bunk B."/>
            <person name="Jeske O."/>
            <person name="Meyerdierks A."/>
            <person name="Storesund J.E."/>
            <person name="Kallscheuer N."/>
            <person name="Luecker S."/>
            <person name="Lage O.M."/>
            <person name="Pohl T."/>
            <person name="Merkel B.J."/>
            <person name="Hornburger P."/>
            <person name="Mueller R.-W."/>
            <person name="Bruemmer F."/>
            <person name="Labrenz M."/>
            <person name="Spormann A.M."/>
            <person name="Op den Camp H."/>
            <person name="Overmann J."/>
            <person name="Amann R."/>
            <person name="Jetten M.S.M."/>
            <person name="Mascher T."/>
            <person name="Medema M.H."/>
            <person name="Devos D.P."/>
            <person name="Kaster A.-K."/>
            <person name="Ovreas L."/>
            <person name="Rohde M."/>
            <person name="Galperin M.Y."/>
            <person name="Jogler C."/>
        </authorList>
    </citation>
    <scope>NUCLEOTIDE SEQUENCE [LARGE SCALE GENOMIC DNA]</scope>
    <source>
        <strain evidence="2 3">Pla85_3_4</strain>
    </source>
</reference>
<dbReference type="KEGG" id="lcre:Pla8534_00400"/>
<dbReference type="Proteomes" id="UP000317648">
    <property type="component" value="Chromosome"/>
</dbReference>
<dbReference type="AlphaFoldDB" id="A0A518DKD4"/>